<protein>
    <submittedName>
        <fullName evidence="2">Uncharacterized protein</fullName>
    </submittedName>
</protein>
<gene>
    <name evidence="2" type="ORF">Scep_003912</name>
</gene>
<organism evidence="2 3">
    <name type="scientific">Stephania cephalantha</name>
    <dbReference type="NCBI Taxonomy" id="152367"/>
    <lineage>
        <taxon>Eukaryota</taxon>
        <taxon>Viridiplantae</taxon>
        <taxon>Streptophyta</taxon>
        <taxon>Embryophyta</taxon>
        <taxon>Tracheophyta</taxon>
        <taxon>Spermatophyta</taxon>
        <taxon>Magnoliopsida</taxon>
        <taxon>Ranunculales</taxon>
        <taxon>Menispermaceae</taxon>
        <taxon>Menispermoideae</taxon>
        <taxon>Cissampelideae</taxon>
        <taxon>Stephania</taxon>
    </lineage>
</organism>
<sequence>MFNDVGNLLRHLSLLLFFFVRISDSPLMRKTNFFQRQLLSINDSIFDIGEKKGGN</sequence>
<keyword evidence="1" id="KW-0732">Signal</keyword>
<keyword evidence="3" id="KW-1185">Reference proteome</keyword>
<dbReference type="Proteomes" id="UP001419268">
    <property type="component" value="Unassembled WGS sequence"/>
</dbReference>
<dbReference type="AlphaFoldDB" id="A0AAP0KSW2"/>
<feature type="signal peptide" evidence="1">
    <location>
        <begin position="1"/>
        <end position="25"/>
    </location>
</feature>
<evidence type="ECO:0000256" key="1">
    <source>
        <dbReference type="SAM" id="SignalP"/>
    </source>
</evidence>
<accession>A0AAP0KSW2</accession>
<name>A0AAP0KSW2_9MAGN</name>
<reference evidence="2 3" key="1">
    <citation type="submission" date="2024-01" db="EMBL/GenBank/DDBJ databases">
        <title>Genome assemblies of Stephania.</title>
        <authorList>
            <person name="Yang L."/>
        </authorList>
    </citation>
    <scope>NUCLEOTIDE SEQUENCE [LARGE SCALE GENOMIC DNA]</scope>
    <source>
        <strain evidence="2">JXDWG</strain>
        <tissue evidence="2">Leaf</tissue>
    </source>
</reference>
<dbReference type="EMBL" id="JBBNAG010000002">
    <property type="protein sequence ID" value="KAK9157338.1"/>
    <property type="molecule type" value="Genomic_DNA"/>
</dbReference>
<evidence type="ECO:0000313" key="3">
    <source>
        <dbReference type="Proteomes" id="UP001419268"/>
    </source>
</evidence>
<comment type="caution">
    <text evidence="2">The sequence shown here is derived from an EMBL/GenBank/DDBJ whole genome shotgun (WGS) entry which is preliminary data.</text>
</comment>
<proteinExistence type="predicted"/>
<feature type="chain" id="PRO_5042841775" evidence="1">
    <location>
        <begin position="26"/>
        <end position="55"/>
    </location>
</feature>
<evidence type="ECO:0000313" key="2">
    <source>
        <dbReference type="EMBL" id="KAK9157338.1"/>
    </source>
</evidence>